<dbReference type="EMBL" id="CP064749">
    <property type="protein sequence ID" value="QPC65362.1"/>
    <property type="molecule type" value="Genomic_DNA"/>
</dbReference>
<feature type="compositionally biased region" description="Polar residues" evidence="1">
    <location>
        <begin position="48"/>
        <end position="63"/>
    </location>
</feature>
<organism evidence="3 5">
    <name type="scientific">Fusarium culmorum</name>
    <dbReference type="NCBI Taxonomy" id="5516"/>
    <lineage>
        <taxon>Eukaryota</taxon>
        <taxon>Fungi</taxon>
        <taxon>Dikarya</taxon>
        <taxon>Ascomycota</taxon>
        <taxon>Pezizomycotina</taxon>
        <taxon>Sordariomycetes</taxon>
        <taxon>Hypocreomycetidae</taxon>
        <taxon>Hypocreales</taxon>
        <taxon>Nectriaceae</taxon>
        <taxon>Fusarium</taxon>
    </lineage>
</organism>
<evidence type="ECO:0000313" key="5">
    <source>
        <dbReference type="Proteomes" id="UP000241587"/>
    </source>
</evidence>
<name>A0A2T4H1Q2_FUSCU</name>
<dbReference type="OrthoDB" id="5091726at2759"/>
<accession>A0A2T4H1Q2</accession>
<feature type="region of interest" description="Disordered" evidence="1">
    <location>
        <begin position="44"/>
        <end position="68"/>
    </location>
</feature>
<proteinExistence type="predicted"/>
<dbReference type="EMBL" id="PVEM01000003">
    <property type="protein sequence ID" value="PTD09707.1"/>
    <property type="molecule type" value="Genomic_DNA"/>
</dbReference>
<keyword evidence="2" id="KW-0472">Membrane</keyword>
<dbReference type="AlphaFoldDB" id="A0A2T4H1Q2"/>
<gene>
    <name evidence="3" type="ORF">FCULG_00008688</name>
    <name evidence="4" type="ORF">HYE67_007593</name>
</gene>
<keyword evidence="2" id="KW-0812">Transmembrane</keyword>
<reference evidence="4" key="2">
    <citation type="submission" date="2020-11" db="EMBL/GenBank/DDBJ databases">
        <title>The chromosome-scale genome resource for two endophytic Fusarium species: F. culmorum and F. pseudograminearum.</title>
        <authorList>
            <person name="Yuan Z."/>
        </authorList>
    </citation>
    <scope>NUCLEOTIDE SEQUENCE</scope>
    <source>
        <strain evidence="4">Class2-1B</strain>
    </source>
</reference>
<evidence type="ECO:0000256" key="1">
    <source>
        <dbReference type="SAM" id="MobiDB-lite"/>
    </source>
</evidence>
<dbReference type="Proteomes" id="UP000663297">
    <property type="component" value="Chromosome 3"/>
</dbReference>
<evidence type="ECO:0000256" key="2">
    <source>
        <dbReference type="SAM" id="Phobius"/>
    </source>
</evidence>
<dbReference type="Proteomes" id="UP000241587">
    <property type="component" value="Unassembled WGS sequence"/>
</dbReference>
<feature type="transmembrane region" description="Helical" evidence="2">
    <location>
        <begin position="15"/>
        <end position="37"/>
    </location>
</feature>
<sequence>MPDDIRSLELARMEIILVAFVVFVLVLLLAIFILLGASFRTPREAQDTENGQRQTPWTASYPTDQGDGAYYDNETSFIESVRRRSHSLAEELRLELVNLRRNLSLLTIPSRGRTGNADTDDTRRLSIDQLLSSFPSTSSELVTDYESCYDYLESPVSATGREEDATGTQRRLVQSTRNTMRYDGVQRWDDPLP</sequence>
<reference evidence="3 5" key="1">
    <citation type="submission" date="2018-02" db="EMBL/GenBank/DDBJ databases">
        <title>Fusarium culmorum secondary metabolites in fungal-bacterial-plant interactions.</title>
        <authorList>
            <person name="Schmidt R."/>
        </authorList>
    </citation>
    <scope>NUCLEOTIDE SEQUENCE [LARGE SCALE GENOMIC DNA]</scope>
    <source>
        <strain evidence="3 5">PV</strain>
    </source>
</reference>
<protein>
    <submittedName>
        <fullName evidence="3">Uncharacterized protein</fullName>
    </submittedName>
</protein>
<keyword evidence="5" id="KW-1185">Reference proteome</keyword>
<dbReference type="OMA" id="ESCYDYL"/>
<evidence type="ECO:0000313" key="4">
    <source>
        <dbReference type="EMBL" id="QPC65362.1"/>
    </source>
</evidence>
<keyword evidence="2" id="KW-1133">Transmembrane helix</keyword>
<evidence type="ECO:0000313" key="3">
    <source>
        <dbReference type="EMBL" id="PTD09707.1"/>
    </source>
</evidence>